<gene>
    <name evidence="4" type="ORF">DFJ43DRAFT_1038180</name>
</gene>
<protein>
    <recommendedName>
        <fullName evidence="3">CxC1-like cysteine cluster associated with KDZ transposases domain-containing protein</fullName>
    </recommendedName>
</protein>
<evidence type="ECO:0000256" key="2">
    <source>
        <dbReference type="SAM" id="MobiDB-lite"/>
    </source>
</evidence>
<dbReference type="PANTHER" id="PTHR33096:SF1">
    <property type="entry name" value="CXC1-LIKE CYSTEINE CLUSTER ASSOCIATED WITH KDZ TRANSPOSASES DOMAIN-CONTAINING PROTEIN"/>
    <property type="match status" value="1"/>
</dbReference>
<feature type="domain" description="CxC1-like cysteine cluster associated with KDZ transposases" evidence="3">
    <location>
        <begin position="284"/>
        <end position="379"/>
    </location>
</feature>
<keyword evidence="1" id="KW-0175">Coiled coil</keyword>
<feature type="region of interest" description="Disordered" evidence="2">
    <location>
        <begin position="154"/>
        <end position="184"/>
    </location>
</feature>
<name>A0AA38N2T8_9AGAR</name>
<evidence type="ECO:0000313" key="4">
    <source>
        <dbReference type="EMBL" id="KAJ3733668.1"/>
    </source>
</evidence>
<feature type="compositionally biased region" description="Basic and acidic residues" evidence="2">
    <location>
        <begin position="387"/>
        <end position="409"/>
    </location>
</feature>
<proteinExistence type="predicted"/>
<accession>A0AA38N2T8</accession>
<feature type="coiled-coil region" evidence="1">
    <location>
        <begin position="736"/>
        <end position="787"/>
    </location>
</feature>
<evidence type="ECO:0000256" key="1">
    <source>
        <dbReference type="SAM" id="Coils"/>
    </source>
</evidence>
<dbReference type="Pfam" id="PF18758">
    <property type="entry name" value="KDZ"/>
    <property type="match status" value="1"/>
</dbReference>
<dbReference type="EMBL" id="JANVFO010000016">
    <property type="protein sequence ID" value="KAJ3733668.1"/>
    <property type="molecule type" value="Genomic_DNA"/>
</dbReference>
<dbReference type="Proteomes" id="UP001176059">
    <property type="component" value="Unassembled WGS sequence"/>
</dbReference>
<dbReference type="Pfam" id="PF18802">
    <property type="entry name" value="CxC1"/>
    <property type="match status" value="1"/>
</dbReference>
<feature type="region of interest" description="Disordered" evidence="2">
    <location>
        <begin position="387"/>
        <end position="416"/>
    </location>
</feature>
<keyword evidence="5" id="KW-1185">Reference proteome</keyword>
<dbReference type="AlphaFoldDB" id="A0AA38N2T8"/>
<dbReference type="PANTHER" id="PTHR33096">
    <property type="entry name" value="CXC2 DOMAIN-CONTAINING PROTEIN"/>
    <property type="match status" value="1"/>
</dbReference>
<reference evidence="4" key="2">
    <citation type="journal article" date="2023" name="Proc. Natl. Acad. Sci. U.S.A.">
        <title>A global phylogenomic analysis of the shiitake genus Lentinula.</title>
        <authorList>
            <person name="Sierra-Patev S."/>
            <person name="Min B."/>
            <person name="Naranjo-Ortiz M."/>
            <person name="Looney B."/>
            <person name="Konkel Z."/>
            <person name="Slot J.C."/>
            <person name="Sakamoto Y."/>
            <person name="Steenwyk J.L."/>
            <person name="Rokas A."/>
            <person name="Carro J."/>
            <person name="Camarero S."/>
            <person name="Ferreira P."/>
            <person name="Molpeceres G."/>
            <person name="Ruiz-Duenas F.J."/>
            <person name="Serrano A."/>
            <person name="Henrissat B."/>
            <person name="Drula E."/>
            <person name="Hughes K.W."/>
            <person name="Mata J.L."/>
            <person name="Ishikawa N.K."/>
            <person name="Vargas-Isla R."/>
            <person name="Ushijima S."/>
            <person name="Smith C.A."/>
            <person name="Donoghue J."/>
            <person name="Ahrendt S."/>
            <person name="Andreopoulos W."/>
            <person name="He G."/>
            <person name="LaButti K."/>
            <person name="Lipzen A."/>
            <person name="Ng V."/>
            <person name="Riley R."/>
            <person name="Sandor L."/>
            <person name="Barry K."/>
            <person name="Martinez A.T."/>
            <person name="Xiao Y."/>
            <person name="Gibbons J.G."/>
            <person name="Terashima K."/>
            <person name="Grigoriev I.V."/>
            <person name="Hibbett D."/>
        </authorList>
    </citation>
    <scope>NUCLEOTIDE SEQUENCE</scope>
    <source>
        <strain evidence="4">ET3784</strain>
    </source>
</reference>
<reference evidence="4" key="1">
    <citation type="submission" date="2022-08" db="EMBL/GenBank/DDBJ databases">
        <authorList>
            <consortium name="DOE Joint Genome Institute"/>
            <person name="Min B."/>
            <person name="Sierra-Patev S."/>
            <person name="Naranjo-Ortiz M."/>
            <person name="Looney B."/>
            <person name="Konkel Z."/>
            <person name="Slot J.C."/>
            <person name="Sakamoto Y."/>
            <person name="Steenwyk J.L."/>
            <person name="Rokas A."/>
            <person name="Carro J."/>
            <person name="Camarero S."/>
            <person name="Ferreira P."/>
            <person name="Molpeceres G."/>
            <person name="Ruiz-duenas F.J."/>
            <person name="Serrano A."/>
            <person name="Henrissat B."/>
            <person name="Drula E."/>
            <person name="Hughes K.W."/>
            <person name="Mata J.L."/>
            <person name="Ishikawa N.K."/>
            <person name="Vargas-Isla R."/>
            <person name="Ushijima S."/>
            <person name="Smith C.A."/>
            <person name="Ahrendt S."/>
            <person name="Andreopoulos W."/>
            <person name="He G."/>
            <person name="LaButti K."/>
            <person name="Lipzen A."/>
            <person name="Ng V."/>
            <person name="Riley R."/>
            <person name="Sandor L."/>
            <person name="Barry K."/>
            <person name="Martinez A.T."/>
            <person name="Xiao Y."/>
            <person name="Gibbons J.G."/>
            <person name="Terashima K."/>
            <person name="Hibbett D.S."/>
            <person name="Grigoriev I.V."/>
        </authorList>
    </citation>
    <scope>NUCLEOTIDE SEQUENCE</scope>
    <source>
        <strain evidence="4">ET3784</strain>
    </source>
</reference>
<sequence>MCNMPSGGVRTKAVPAKPREARGLYLIASSDDVKTHDHVGKLVRRVREARVDESPFAESSESMYLCQRVNLHQVAGRGLNYEEEIIENEEPFVIHYTHLCNKKMYKIRTAYGGLTMLCDEPELFVQYYYLNEVKVVNANPRSLFMSRPRMRKAHLAKTPPATPSRSDYNAFPSSPCSKSPSKRRAQPILYGVNGSVLSQRKLPTPIGQFGFLERPQTDIGTSPSVPLEPNTDSLASSEIVSPSAPPTAHRQKRLAQTLRWQNDVLPTLIAPYMNYLRQSANLSKEVEVEAVPCTCMDAGQRVLDVVVVRFNKLQKLQLTICHCHPAAVQLIERGLFGSAPKEPTLAVDLHVLDFITRLFLRISPNNTAICNTIEDFLSSQGYQLRGKPIEDRTGEHNHDRPSKRTRTEGVDPASLGRPSDYLRSRCPVCFGGKSEFTEGFSVIVCIDACFTQKHNKQPRDPKHTHPKSVFVSPEEVDTWRDFVEEIRPRRSSPAKHTPETEEDGFEGMMKVPKSVLDICQDSFTAADGNREKASTQFFDSTALMALLCRHDRVLWLADMTTPGERQHYVFALISKLFEELPSHYTVGILYDIACAVERSCVNWGFLDEYLPRITFAISVFHAFGHGWACQCVYHPRKCIGFGLSDGEGCERFWHSISKLIAYLRVCGHHIRLYTLDSQIQHADSESLAGFGTWLARKWKHAKTKWEGGQKDVLWSMWEPQVLRKSRSAAKTAIEEALRLRKARDTLRDSIKNLENIIIDGASEPYEIAEAEMELPNLRERLDKARKFERDRLERTFRRQLNTSERKLHNHTEDSVKRRNHGIQSLAQQYNKLCLDDSEQTTDLPLWLVDEGVRMGIQGILLRDRCDEELQRLRYELKSLAEWHSEEWTIVNMAIATIQDSSILYALYQQRRNLARLAVQWTQALAGLPSEVVPCFAVPEGEELIDVQREVDAELIEDEDEMDQTGHDEELVGYNEFEDDDLDIGLVEYMDTLALTDAGNIDREVEMRGACLSERPEQLSSININIDLPSTCRLPSNGLRVMVIPEVVLPYVVLPPLVIPCQGNTTTGNTTYGNTTTGNTTYGNTTTGNTIHGNTTTGNTTYGNTTTGNTTYGNTTTGNTMYGNTMSG</sequence>
<organism evidence="4 5">
    <name type="scientific">Lentinula guzmanii</name>
    <dbReference type="NCBI Taxonomy" id="2804957"/>
    <lineage>
        <taxon>Eukaryota</taxon>
        <taxon>Fungi</taxon>
        <taxon>Dikarya</taxon>
        <taxon>Basidiomycota</taxon>
        <taxon>Agaricomycotina</taxon>
        <taxon>Agaricomycetes</taxon>
        <taxon>Agaricomycetidae</taxon>
        <taxon>Agaricales</taxon>
        <taxon>Marasmiineae</taxon>
        <taxon>Omphalotaceae</taxon>
        <taxon>Lentinula</taxon>
    </lineage>
</organism>
<comment type="caution">
    <text evidence="4">The sequence shown here is derived from an EMBL/GenBank/DDBJ whole genome shotgun (WGS) entry which is preliminary data.</text>
</comment>
<evidence type="ECO:0000313" key="5">
    <source>
        <dbReference type="Proteomes" id="UP001176059"/>
    </source>
</evidence>
<evidence type="ECO:0000259" key="3">
    <source>
        <dbReference type="Pfam" id="PF18802"/>
    </source>
</evidence>
<dbReference type="InterPro" id="IPR040521">
    <property type="entry name" value="KDZ"/>
</dbReference>
<dbReference type="InterPro" id="IPR041320">
    <property type="entry name" value="CxC1"/>
</dbReference>